<feature type="transmembrane region" description="Helical" evidence="1">
    <location>
        <begin position="49"/>
        <end position="72"/>
    </location>
</feature>
<proteinExistence type="predicted"/>
<sequence>MDAFLSMVFALTVVDWVFIGIYLLCIPFVIWFYIDLLAGTGKVSGMDYFMFIVVILMGPLALLSFLIANIVVRGGAIKQAILLKVSGTDIGKKIIVWNITRKLKKTDTKWVNPLERAVQKRHKVLIGRKHGKCNP</sequence>
<organism evidence="2 3">
    <name type="scientific">Escherichia phage A5-4</name>
    <dbReference type="NCBI Taxonomy" id="2996162"/>
    <lineage>
        <taxon>Viruses</taxon>
        <taxon>Duplodnaviria</taxon>
        <taxon>Heunggongvirae</taxon>
        <taxon>Uroviricota</taxon>
        <taxon>Caudoviricetes</taxon>
        <taxon>Vequintavirinae</taxon>
    </lineage>
</organism>
<keyword evidence="1" id="KW-0812">Transmembrane</keyword>
<evidence type="ECO:0000256" key="1">
    <source>
        <dbReference type="SAM" id="Phobius"/>
    </source>
</evidence>
<dbReference type="Proteomes" id="UP001236076">
    <property type="component" value="Segment"/>
</dbReference>
<evidence type="ECO:0000313" key="3">
    <source>
        <dbReference type="Proteomes" id="UP001236076"/>
    </source>
</evidence>
<dbReference type="EMBL" id="OP744025">
    <property type="protein sequence ID" value="UZZ64294.1"/>
    <property type="molecule type" value="Genomic_DNA"/>
</dbReference>
<keyword evidence="1" id="KW-0472">Membrane</keyword>
<feature type="transmembrane region" description="Helical" evidence="1">
    <location>
        <begin position="7"/>
        <end position="34"/>
    </location>
</feature>
<name>A0AAE9PTI9_9CAUD</name>
<keyword evidence="3" id="KW-1185">Reference proteome</keyword>
<protein>
    <submittedName>
        <fullName evidence="2">Uncharacterized protein</fullName>
    </submittedName>
</protein>
<accession>A0AAE9PTI9</accession>
<keyword evidence="1" id="KW-1133">Transmembrane helix</keyword>
<gene>
    <name evidence="2" type="ORF">A54_54</name>
</gene>
<reference evidence="2 3" key="1">
    <citation type="submission" date="2022-10" db="EMBL/GenBank/DDBJ databases">
        <authorList>
            <person name="Cortes-Martin A."/>
            <person name="Buttimer C.T.H."/>
            <person name="Hill C."/>
        </authorList>
    </citation>
    <scope>NUCLEOTIDE SEQUENCE [LARGE SCALE GENOMIC DNA]</scope>
</reference>
<evidence type="ECO:0000313" key="2">
    <source>
        <dbReference type="EMBL" id="UZZ64294.1"/>
    </source>
</evidence>